<protein>
    <submittedName>
        <fullName evidence="2">Uncharacterized protein</fullName>
    </submittedName>
</protein>
<dbReference type="EMBL" id="JACIJD010000006">
    <property type="protein sequence ID" value="MBB5693708.1"/>
    <property type="molecule type" value="Genomic_DNA"/>
</dbReference>
<name>A0A840XY25_9PROT</name>
<organism evidence="2 3">
    <name type="scientific">Muricoccus pecuniae</name>
    <dbReference type="NCBI Taxonomy" id="693023"/>
    <lineage>
        <taxon>Bacteria</taxon>
        <taxon>Pseudomonadati</taxon>
        <taxon>Pseudomonadota</taxon>
        <taxon>Alphaproteobacteria</taxon>
        <taxon>Acetobacterales</taxon>
        <taxon>Roseomonadaceae</taxon>
        <taxon>Muricoccus</taxon>
    </lineage>
</organism>
<comment type="caution">
    <text evidence="2">The sequence shown here is derived from an EMBL/GenBank/DDBJ whole genome shotgun (WGS) entry which is preliminary data.</text>
</comment>
<feature type="transmembrane region" description="Helical" evidence="1">
    <location>
        <begin position="129"/>
        <end position="147"/>
    </location>
</feature>
<keyword evidence="1" id="KW-0812">Transmembrane</keyword>
<keyword evidence="3" id="KW-1185">Reference proteome</keyword>
<dbReference type="Proteomes" id="UP000580654">
    <property type="component" value="Unassembled WGS sequence"/>
</dbReference>
<feature type="transmembrane region" description="Helical" evidence="1">
    <location>
        <begin position="12"/>
        <end position="32"/>
    </location>
</feature>
<feature type="transmembrane region" description="Helical" evidence="1">
    <location>
        <begin position="102"/>
        <end position="122"/>
    </location>
</feature>
<keyword evidence="1" id="KW-1133">Transmembrane helix</keyword>
<dbReference type="Pfam" id="PF09997">
    <property type="entry name" value="DUF2238"/>
    <property type="match status" value="1"/>
</dbReference>
<accession>A0A840XY25</accession>
<feature type="transmembrane region" description="Helical" evidence="1">
    <location>
        <begin position="167"/>
        <end position="183"/>
    </location>
</feature>
<proteinExistence type="predicted"/>
<evidence type="ECO:0000313" key="3">
    <source>
        <dbReference type="Proteomes" id="UP000580654"/>
    </source>
</evidence>
<keyword evidence="1" id="KW-0472">Membrane</keyword>
<dbReference type="InterPro" id="IPR014509">
    <property type="entry name" value="YjdF-like"/>
</dbReference>
<dbReference type="AlphaFoldDB" id="A0A840XY25"/>
<dbReference type="RefSeq" id="WP_184516378.1">
    <property type="nucleotide sequence ID" value="NZ_JACIJD010000006.1"/>
</dbReference>
<reference evidence="2 3" key="1">
    <citation type="submission" date="2020-08" db="EMBL/GenBank/DDBJ databases">
        <title>Genomic Encyclopedia of Type Strains, Phase IV (KMG-IV): sequencing the most valuable type-strain genomes for metagenomic binning, comparative biology and taxonomic classification.</title>
        <authorList>
            <person name="Goeker M."/>
        </authorList>
    </citation>
    <scope>NUCLEOTIDE SEQUENCE [LARGE SCALE GENOMIC DNA]</scope>
    <source>
        <strain evidence="2 3">DSM 25622</strain>
    </source>
</reference>
<evidence type="ECO:0000313" key="2">
    <source>
        <dbReference type="EMBL" id="MBB5693708.1"/>
    </source>
</evidence>
<evidence type="ECO:0000256" key="1">
    <source>
        <dbReference type="SAM" id="Phobius"/>
    </source>
</evidence>
<gene>
    <name evidence="2" type="ORF">FHS87_001741</name>
</gene>
<sequence length="188" mass="20372">MPPLTRDDLRCQSPLALGCIIALAAMAAWFWSLDKRDASMGTLTALVGCLGLILPPRERMGVLPWRLRALPRHLDAAPILATIISSPGYGLNWFYGENPYDEAVHLLSGGLAGAVFLGLLMVDGRRRSAARLVLSSAGFGLALGVVWEIFEWGTALIGEWTDTWTDVLLTTLGATLAGAWAAWRRKGR</sequence>